<dbReference type="InterPro" id="IPR037143">
    <property type="entry name" value="4-PPantetheinyl_Trfase_dom_sf"/>
</dbReference>
<feature type="domain" description="4'-phosphopantetheinyl transferase" evidence="3">
    <location>
        <begin position="171"/>
        <end position="233"/>
    </location>
</feature>
<dbReference type="EC" id="2.7.8.7" evidence="1"/>
<comment type="caution">
    <text evidence="4">The sequence shown here is derived from an EMBL/GenBank/DDBJ whole genome shotgun (WGS) entry which is preliminary data.</text>
</comment>
<accession>A0A9W6Z1L4</accession>
<gene>
    <name evidence="4" type="ORF">Amon01_000496900</name>
</gene>
<proteinExistence type="predicted"/>
<dbReference type="AlphaFoldDB" id="A0A9W6Z1L4"/>
<evidence type="ECO:0000259" key="3">
    <source>
        <dbReference type="Pfam" id="PF01648"/>
    </source>
</evidence>
<dbReference type="EMBL" id="BSXU01002572">
    <property type="protein sequence ID" value="GMG38519.1"/>
    <property type="molecule type" value="Genomic_DNA"/>
</dbReference>
<dbReference type="Gene3D" id="3.90.470.20">
    <property type="entry name" value="4'-phosphopantetheinyl transferase domain"/>
    <property type="match status" value="1"/>
</dbReference>
<evidence type="ECO:0000256" key="1">
    <source>
        <dbReference type="ARBA" id="ARBA00013172"/>
    </source>
</evidence>
<dbReference type="Proteomes" id="UP001165063">
    <property type="component" value="Unassembled WGS sequence"/>
</dbReference>
<reference evidence="4" key="1">
    <citation type="submission" date="2023-04" db="EMBL/GenBank/DDBJ databases">
        <title>Ambrosiozyma monospora NBRC 1965.</title>
        <authorList>
            <person name="Ichikawa N."/>
            <person name="Sato H."/>
            <person name="Tonouchi N."/>
        </authorList>
    </citation>
    <scope>NUCLEOTIDE SEQUENCE</scope>
    <source>
        <strain evidence="4">NBRC 1965</strain>
    </source>
</reference>
<evidence type="ECO:0000313" key="4">
    <source>
        <dbReference type="EMBL" id="GMG38519.1"/>
    </source>
</evidence>
<keyword evidence="2" id="KW-0808">Transferase</keyword>
<dbReference type="GO" id="GO:0008897">
    <property type="term" value="F:holo-[acyl-carrier-protein] synthase activity"/>
    <property type="evidence" value="ECO:0007669"/>
    <property type="project" value="UniProtKB-EC"/>
</dbReference>
<sequence>MSTKDLINICYDSFDATLSQSDSTLFFYIEITQEVEDLLADDFTWELAMRNIPLKQQLAINNLRFQSDRIIKLLNALILPFIINCKSKTKFTARDLAYGHGKFGKPFLVGPSCVMQTKISFNLSDEDGVIGLFVQFDCSDEVGLDLANWKDIENFVDLGKSDVSQFYQIDFRDIFSDVEVLELDETMSGMGETLEPKLKLLSQYWALKESYSKFLGVGLNQGLQNYQFLNISPLLENLSIKLNLIRKQVRWKL</sequence>
<dbReference type="InterPro" id="IPR050559">
    <property type="entry name" value="P-Pant_transferase_sf"/>
</dbReference>
<dbReference type="Pfam" id="PF01648">
    <property type="entry name" value="ACPS"/>
    <property type="match status" value="1"/>
</dbReference>
<dbReference type="GO" id="GO:0019878">
    <property type="term" value="P:lysine biosynthetic process via aminoadipic acid"/>
    <property type="evidence" value="ECO:0007669"/>
    <property type="project" value="TreeGrafter"/>
</dbReference>
<dbReference type="SUPFAM" id="SSF56214">
    <property type="entry name" value="4'-phosphopantetheinyl transferase"/>
    <property type="match status" value="2"/>
</dbReference>
<name>A0A9W6Z1L4_AMBMO</name>
<dbReference type="InterPro" id="IPR008278">
    <property type="entry name" value="4-PPantetheinyl_Trfase_dom"/>
</dbReference>
<evidence type="ECO:0000256" key="2">
    <source>
        <dbReference type="ARBA" id="ARBA00022679"/>
    </source>
</evidence>
<dbReference type="GO" id="GO:0005829">
    <property type="term" value="C:cytosol"/>
    <property type="evidence" value="ECO:0007669"/>
    <property type="project" value="TreeGrafter"/>
</dbReference>
<evidence type="ECO:0000313" key="5">
    <source>
        <dbReference type="Proteomes" id="UP001165063"/>
    </source>
</evidence>
<dbReference type="PANTHER" id="PTHR12215">
    <property type="entry name" value="PHOSPHOPANTETHEINE TRANSFERASE"/>
    <property type="match status" value="1"/>
</dbReference>
<protein>
    <recommendedName>
        <fullName evidence="1">holo-[acyl-carrier-protein] synthase</fullName>
        <ecNumber evidence="1">2.7.8.7</ecNumber>
    </recommendedName>
</protein>
<dbReference type="GO" id="GO:0000287">
    <property type="term" value="F:magnesium ion binding"/>
    <property type="evidence" value="ECO:0007669"/>
    <property type="project" value="InterPro"/>
</dbReference>
<organism evidence="4 5">
    <name type="scientific">Ambrosiozyma monospora</name>
    <name type="common">Yeast</name>
    <name type="synonym">Endomycopsis monosporus</name>
    <dbReference type="NCBI Taxonomy" id="43982"/>
    <lineage>
        <taxon>Eukaryota</taxon>
        <taxon>Fungi</taxon>
        <taxon>Dikarya</taxon>
        <taxon>Ascomycota</taxon>
        <taxon>Saccharomycotina</taxon>
        <taxon>Pichiomycetes</taxon>
        <taxon>Pichiales</taxon>
        <taxon>Pichiaceae</taxon>
        <taxon>Ambrosiozyma</taxon>
    </lineage>
</organism>
<dbReference type="OrthoDB" id="26719at2759"/>
<keyword evidence="5" id="KW-1185">Reference proteome</keyword>
<dbReference type="PANTHER" id="PTHR12215:SF10">
    <property type="entry name" value="L-AMINOADIPATE-SEMIALDEHYDE DEHYDROGENASE-PHOSPHOPANTETHEINYL TRANSFERASE"/>
    <property type="match status" value="1"/>
</dbReference>